<accession>A0ABN3JKN4</accession>
<comment type="caution">
    <text evidence="2">The sequence shown here is derived from an EMBL/GenBank/DDBJ whole genome shotgun (WGS) entry which is preliminary data.</text>
</comment>
<keyword evidence="3" id="KW-1185">Reference proteome</keyword>
<name>A0ABN3JKN4_9ACTN</name>
<dbReference type="InterPro" id="IPR037883">
    <property type="entry name" value="Knr4/Smi1-like_sf"/>
</dbReference>
<dbReference type="Pfam" id="PF09346">
    <property type="entry name" value="SMI1_KNR4"/>
    <property type="match status" value="1"/>
</dbReference>
<dbReference type="Gene3D" id="3.40.1580.10">
    <property type="entry name" value="SMI1/KNR4-like"/>
    <property type="match status" value="1"/>
</dbReference>
<organism evidence="2 3">
    <name type="scientific">Actinomadura vinacea</name>
    <dbReference type="NCBI Taxonomy" id="115336"/>
    <lineage>
        <taxon>Bacteria</taxon>
        <taxon>Bacillati</taxon>
        <taxon>Actinomycetota</taxon>
        <taxon>Actinomycetes</taxon>
        <taxon>Streptosporangiales</taxon>
        <taxon>Thermomonosporaceae</taxon>
        <taxon>Actinomadura</taxon>
    </lineage>
</organism>
<dbReference type="RefSeq" id="WP_344592507.1">
    <property type="nucleotide sequence ID" value="NZ_BAAARW010000020.1"/>
</dbReference>
<dbReference type="InterPro" id="IPR018958">
    <property type="entry name" value="Knr4/Smi1-like_dom"/>
</dbReference>
<sequence length="146" mass="16724">MWKELIEELYDDAGFSAPASGTEIDEIERRLGQPVPDALRELLRETGGVLDEYGCGVVWPVREIIERNAEFRASEDFAGLYMSFDQLMFIGDNGGGDQFAYVRVPAGRPDDVWVWDHETDERKRVALSLEDYLRRRAAGEGDDWYK</sequence>
<evidence type="ECO:0000313" key="2">
    <source>
        <dbReference type="EMBL" id="GAA2432815.1"/>
    </source>
</evidence>
<dbReference type="SUPFAM" id="SSF160631">
    <property type="entry name" value="SMI1/KNR4-like"/>
    <property type="match status" value="1"/>
</dbReference>
<dbReference type="EMBL" id="BAAARW010000020">
    <property type="protein sequence ID" value="GAA2432815.1"/>
    <property type="molecule type" value="Genomic_DNA"/>
</dbReference>
<proteinExistence type="predicted"/>
<evidence type="ECO:0000259" key="1">
    <source>
        <dbReference type="SMART" id="SM00860"/>
    </source>
</evidence>
<reference evidence="2 3" key="1">
    <citation type="journal article" date="2019" name="Int. J. Syst. Evol. Microbiol.">
        <title>The Global Catalogue of Microorganisms (GCM) 10K type strain sequencing project: providing services to taxonomists for standard genome sequencing and annotation.</title>
        <authorList>
            <consortium name="The Broad Institute Genomics Platform"/>
            <consortium name="The Broad Institute Genome Sequencing Center for Infectious Disease"/>
            <person name="Wu L."/>
            <person name="Ma J."/>
        </authorList>
    </citation>
    <scope>NUCLEOTIDE SEQUENCE [LARGE SCALE GENOMIC DNA]</scope>
    <source>
        <strain evidence="2 3">JCM 3325</strain>
    </source>
</reference>
<evidence type="ECO:0000313" key="3">
    <source>
        <dbReference type="Proteomes" id="UP001501231"/>
    </source>
</evidence>
<dbReference type="SMART" id="SM00860">
    <property type="entry name" value="SMI1_KNR4"/>
    <property type="match status" value="1"/>
</dbReference>
<protein>
    <recommendedName>
        <fullName evidence="1">Knr4/Smi1-like domain-containing protein</fullName>
    </recommendedName>
</protein>
<dbReference type="Proteomes" id="UP001501231">
    <property type="component" value="Unassembled WGS sequence"/>
</dbReference>
<feature type="domain" description="Knr4/Smi1-like" evidence="1">
    <location>
        <begin position="18"/>
        <end position="135"/>
    </location>
</feature>
<gene>
    <name evidence="2" type="ORF">GCM10010191_53550</name>
</gene>